<evidence type="ECO:0000313" key="2">
    <source>
        <dbReference type="EMBL" id="KAB1441638.1"/>
    </source>
</evidence>
<comment type="caution">
    <text evidence="2">The sequence shown here is derived from an EMBL/GenBank/DDBJ whole genome shotgun (WGS) entry which is preliminary data.</text>
</comment>
<accession>A0A6N6N1W1</accession>
<keyword evidence="1" id="KW-0472">Membrane</keyword>
<dbReference type="Proteomes" id="UP000438699">
    <property type="component" value="Unassembled WGS sequence"/>
</dbReference>
<reference evidence="2 3" key="1">
    <citation type="journal article" date="2017" name="Int. J. Syst. Evol. Microbiol.">
        <title>Desulfovibrio senegalensis sp. nov., a mesophilic sulfate reducer isolated from marine sediment.</title>
        <authorList>
            <person name="Thioye A."/>
            <person name="Gam Z.B.A."/>
            <person name="Mbengue M."/>
            <person name="Cayol J.L."/>
            <person name="Joseph-Bartoli M."/>
            <person name="Toure-Kane C."/>
            <person name="Labat M."/>
        </authorList>
    </citation>
    <scope>NUCLEOTIDE SEQUENCE [LARGE SCALE GENOMIC DNA]</scope>
    <source>
        <strain evidence="2 3">DSM 101509</strain>
    </source>
</reference>
<dbReference type="RefSeq" id="WP_151150731.1">
    <property type="nucleotide sequence ID" value="NZ_WAIE01000003.1"/>
</dbReference>
<proteinExistence type="predicted"/>
<organism evidence="2 3">
    <name type="scientific">Pseudodesulfovibrio senegalensis</name>
    <dbReference type="NCBI Taxonomy" id="1721087"/>
    <lineage>
        <taxon>Bacteria</taxon>
        <taxon>Pseudomonadati</taxon>
        <taxon>Thermodesulfobacteriota</taxon>
        <taxon>Desulfovibrionia</taxon>
        <taxon>Desulfovibrionales</taxon>
        <taxon>Desulfovibrionaceae</taxon>
    </lineage>
</organism>
<evidence type="ECO:0000256" key="1">
    <source>
        <dbReference type="SAM" id="Phobius"/>
    </source>
</evidence>
<feature type="transmembrane region" description="Helical" evidence="1">
    <location>
        <begin position="48"/>
        <end position="73"/>
    </location>
</feature>
<gene>
    <name evidence="2" type="ORF">F8A88_08535</name>
</gene>
<feature type="transmembrane region" description="Helical" evidence="1">
    <location>
        <begin position="15"/>
        <end position="36"/>
    </location>
</feature>
<evidence type="ECO:0000313" key="3">
    <source>
        <dbReference type="Proteomes" id="UP000438699"/>
    </source>
</evidence>
<keyword evidence="3" id="KW-1185">Reference proteome</keyword>
<dbReference type="Pfam" id="PF10861">
    <property type="entry name" value="DUF2784"/>
    <property type="match status" value="1"/>
</dbReference>
<dbReference type="AlphaFoldDB" id="A0A6N6N1W1"/>
<keyword evidence="1" id="KW-0812">Transmembrane</keyword>
<sequence>MVDAATWSIRADVLLAFHVLLAAFNALSLPLIWLGAWRGWRFVRNPWFRWLHVALMGFVLAETLLGLTCPLTLWEAQLRGSQPMPQRGMISRLMESIVFCSCPAWSFMVAYGLFFGLILFTLWRIPPRTRRRP</sequence>
<protein>
    <submittedName>
        <fullName evidence="2">DUF2784 domain-containing protein</fullName>
    </submittedName>
</protein>
<feature type="transmembrane region" description="Helical" evidence="1">
    <location>
        <begin position="93"/>
        <end position="123"/>
    </location>
</feature>
<keyword evidence="1" id="KW-1133">Transmembrane helix</keyword>
<dbReference type="InterPro" id="IPR021218">
    <property type="entry name" value="DUF2784"/>
</dbReference>
<dbReference type="OrthoDB" id="370375at2"/>
<name>A0A6N6N1W1_9BACT</name>
<dbReference type="EMBL" id="WAIE01000003">
    <property type="protein sequence ID" value="KAB1441638.1"/>
    <property type="molecule type" value="Genomic_DNA"/>
</dbReference>